<comment type="similarity">
    <text evidence="3">Belongs to the ARL6IP4 family.</text>
</comment>
<dbReference type="GO" id="GO:0016607">
    <property type="term" value="C:nuclear speck"/>
    <property type="evidence" value="ECO:0007669"/>
    <property type="project" value="UniProtKB-SubCell"/>
</dbReference>
<accession>A0A2A4J404</accession>
<comment type="caution">
    <text evidence="9">The sequence shown here is derived from an EMBL/GenBank/DDBJ whole genome shotgun (WGS) entry which is preliminary data.</text>
</comment>
<dbReference type="AlphaFoldDB" id="A0A2A4J404"/>
<evidence type="ECO:0000256" key="7">
    <source>
        <dbReference type="ARBA" id="ARBA00023242"/>
    </source>
</evidence>
<evidence type="ECO:0000256" key="5">
    <source>
        <dbReference type="ARBA" id="ARBA00022664"/>
    </source>
</evidence>
<evidence type="ECO:0000256" key="3">
    <source>
        <dbReference type="ARBA" id="ARBA00006852"/>
    </source>
</evidence>
<comment type="subcellular location">
    <subcellularLocation>
        <location evidence="1">Nucleus speckle</location>
    </subcellularLocation>
    <subcellularLocation>
        <location evidence="2">Nucleus</location>
        <location evidence="2">Nucleolus</location>
    </subcellularLocation>
</comment>
<feature type="region of interest" description="Disordered" evidence="8">
    <location>
        <begin position="1"/>
        <end position="83"/>
    </location>
</feature>
<keyword evidence="7" id="KW-0539">Nucleus</keyword>
<gene>
    <name evidence="9" type="ORF">B5V51_7136</name>
</gene>
<proteinExistence type="inferred from homology"/>
<protein>
    <recommendedName>
        <fullName evidence="4">ADP-ribosylation factor-like protein 6-interacting protein 4</fullName>
    </recommendedName>
</protein>
<dbReference type="GO" id="GO:0006397">
    <property type="term" value="P:mRNA processing"/>
    <property type="evidence" value="ECO:0007669"/>
    <property type="project" value="UniProtKB-KW"/>
</dbReference>
<organism evidence="9">
    <name type="scientific">Heliothis virescens</name>
    <name type="common">Tobacco budworm moth</name>
    <dbReference type="NCBI Taxonomy" id="7102"/>
    <lineage>
        <taxon>Eukaryota</taxon>
        <taxon>Metazoa</taxon>
        <taxon>Ecdysozoa</taxon>
        <taxon>Arthropoda</taxon>
        <taxon>Hexapoda</taxon>
        <taxon>Insecta</taxon>
        <taxon>Pterygota</taxon>
        <taxon>Neoptera</taxon>
        <taxon>Endopterygota</taxon>
        <taxon>Lepidoptera</taxon>
        <taxon>Glossata</taxon>
        <taxon>Ditrysia</taxon>
        <taxon>Noctuoidea</taxon>
        <taxon>Noctuidae</taxon>
        <taxon>Heliothinae</taxon>
        <taxon>Heliothis</taxon>
    </lineage>
</organism>
<feature type="compositionally biased region" description="Basic residues" evidence="8">
    <location>
        <begin position="1"/>
        <end position="12"/>
    </location>
</feature>
<feature type="compositionally biased region" description="Basic residues" evidence="8">
    <location>
        <begin position="57"/>
        <end position="68"/>
    </location>
</feature>
<evidence type="ECO:0000256" key="1">
    <source>
        <dbReference type="ARBA" id="ARBA00004324"/>
    </source>
</evidence>
<dbReference type="GO" id="GO:0008380">
    <property type="term" value="P:RNA splicing"/>
    <property type="evidence" value="ECO:0007669"/>
    <property type="project" value="UniProtKB-KW"/>
</dbReference>
<evidence type="ECO:0000256" key="6">
    <source>
        <dbReference type="ARBA" id="ARBA00023187"/>
    </source>
</evidence>
<evidence type="ECO:0000256" key="2">
    <source>
        <dbReference type="ARBA" id="ARBA00004604"/>
    </source>
</evidence>
<name>A0A2A4J404_HELVI</name>
<sequence length="212" mass="24640">MGKEKSKKRRRSSSSSSSSSDTDREKKKLRKLKKKIKKEKKKTEKALKKKLKEEKKRLLKKQRSKSTSRSRDGSNAKDGAASADIPLELMEKSKAMAPMTKEEWEKRQSVVRKVLDEESGRYRLSYPSNIFTYFIDELLFFIHSSKFKCDIFLFIKNVITIPQLSLVFRLIKGDGEVLEEIVSRDRHKQINRQATQADGAFFQSQTVEKKSL</sequence>
<dbReference type="InterPro" id="IPR019532">
    <property type="entry name" value="Nucl_RNA-splicing_assoc_SR-25"/>
</dbReference>
<feature type="compositionally biased region" description="Basic residues" evidence="8">
    <location>
        <begin position="27"/>
        <end position="40"/>
    </location>
</feature>
<dbReference type="STRING" id="7102.A0A2A4J404"/>
<evidence type="ECO:0000256" key="4">
    <source>
        <dbReference type="ARBA" id="ARBA00017993"/>
    </source>
</evidence>
<dbReference type="Pfam" id="PF10500">
    <property type="entry name" value="SR-25"/>
    <property type="match status" value="2"/>
</dbReference>
<evidence type="ECO:0000313" key="9">
    <source>
        <dbReference type="EMBL" id="PCG66877.1"/>
    </source>
</evidence>
<dbReference type="EMBL" id="NWSH01003141">
    <property type="protein sequence ID" value="PCG66877.1"/>
    <property type="molecule type" value="Genomic_DNA"/>
</dbReference>
<reference evidence="9" key="1">
    <citation type="submission" date="2017-09" db="EMBL/GenBank/DDBJ databases">
        <title>Contemporary evolution of a Lepidopteran species, Heliothis virescens, in response to modern agricultural practices.</title>
        <authorList>
            <person name="Fritz M.L."/>
            <person name="Deyonke A.M."/>
            <person name="Papanicolaou A."/>
            <person name="Micinski S."/>
            <person name="Westbrook J."/>
            <person name="Gould F."/>
        </authorList>
    </citation>
    <scope>NUCLEOTIDE SEQUENCE [LARGE SCALE GENOMIC DNA]</scope>
    <source>
        <strain evidence="9">HvINT-</strain>
        <tissue evidence="9">Whole body</tissue>
    </source>
</reference>
<feature type="compositionally biased region" description="Basic and acidic residues" evidence="8">
    <location>
        <begin position="41"/>
        <end position="56"/>
    </location>
</feature>
<keyword evidence="6" id="KW-0508">mRNA splicing</keyword>
<dbReference type="GO" id="GO:0005730">
    <property type="term" value="C:nucleolus"/>
    <property type="evidence" value="ECO:0007669"/>
    <property type="project" value="UniProtKB-SubCell"/>
</dbReference>
<keyword evidence="5" id="KW-0507">mRNA processing</keyword>
<evidence type="ECO:0000256" key="8">
    <source>
        <dbReference type="SAM" id="MobiDB-lite"/>
    </source>
</evidence>